<dbReference type="InterPro" id="IPR036457">
    <property type="entry name" value="PPM-type-like_dom_sf"/>
</dbReference>
<dbReference type="Proteomes" id="UP001595851">
    <property type="component" value="Unassembled WGS sequence"/>
</dbReference>
<proteinExistence type="predicted"/>
<evidence type="ECO:0000313" key="1">
    <source>
        <dbReference type="EMBL" id="MFC4012989.1"/>
    </source>
</evidence>
<name>A0ABV8GLD1_9ACTN</name>
<dbReference type="Gene3D" id="3.60.40.10">
    <property type="entry name" value="PPM-type phosphatase domain"/>
    <property type="match status" value="1"/>
</dbReference>
<dbReference type="EMBL" id="JBHSBI010000024">
    <property type="protein sequence ID" value="MFC4012989.1"/>
    <property type="molecule type" value="Genomic_DNA"/>
</dbReference>
<reference evidence="2" key="1">
    <citation type="journal article" date="2019" name="Int. J. Syst. Evol. Microbiol.">
        <title>The Global Catalogue of Microorganisms (GCM) 10K type strain sequencing project: providing services to taxonomists for standard genome sequencing and annotation.</title>
        <authorList>
            <consortium name="The Broad Institute Genomics Platform"/>
            <consortium name="The Broad Institute Genome Sequencing Center for Infectious Disease"/>
            <person name="Wu L."/>
            <person name="Ma J."/>
        </authorList>
    </citation>
    <scope>NUCLEOTIDE SEQUENCE [LARGE SCALE GENOMIC DNA]</scope>
    <source>
        <strain evidence="2">TBRC 1276</strain>
    </source>
</reference>
<organism evidence="1 2">
    <name type="scientific">Nonomuraea purpurea</name>
    <dbReference type="NCBI Taxonomy" id="1849276"/>
    <lineage>
        <taxon>Bacteria</taxon>
        <taxon>Bacillati</taxon>
        <taxon>Actinomycetota</taxon>
        <taxon>Actinomycetes</taxon>
        <taxon>Streptosporangiales</taxon>
        <taxon>Streptosporangiaceae</taxon>
        <taxon>Nonomuraea</taxon>
    </lineage>
</organism>
<protein>
    <submittedName>
        <fullName evidence="1">Integrase</fullName>
    </submittedName>
</protein>
<comment type="caution">
    <text evidence="1">The sequence shown here is derived from an EMBL/GenBank/DDBJ whole genome shotgun (WGS) entry which is preliminary data.</text>
</comment>
<dbReference type="RefSeq" id="WP_379532873.1">
    <property type="nucleotide sequence ID" value="NZ_JBHSBI010000024.1"/>
</dbReference>
<accession>A0ABV8GLD1</accession>
<keyword evidence="2" id="KW-1185">Reference proteome</keyword>
<evidence type="ECO:0000313" key="2">
    <source>
        <dbReference type="Proteomes" id="UP001595851"/>
    </source>
</evidence>
<sequence length="276" mass="29600">MTIVRLALATQAASADRANEDFAGAIPGGVVVLDGAGYPPELETGCRHSVAWYARTLGATLLSTLGTEDGSLNDALAQSIKAVASLHSSTCDLAHPGSPSATVVALRRTNTALEWLVLSDSVLVLDMSDTPEPIVITDERLDDVAADLRTHITYHPSPSMADGKERHQFQEALLQRRNKQGGYWVASADPLAAEHALTGSVPINSVKAAALLSDGASRLVDLFQLATWRQLMDILATGDPDELINQIREAERTDPDGSRWPRSKAHDDATVLYCRL</sequence>
<gene>
    <name evidence="1" type="ORF">ACFOY2_37580</name>
</gene>